<reference evidence="4 5" key="1">
    <citation type="submission" date="2022-11" db="EMBL/GenBank/DDBJ databases">
        <title>Deinococcus ZS9-10, Low Temperature and Draught-tolerating, UV-resistant Bacteria from Continental Antarctica.</title>
        <authorList>
            <person name="Cheng L."/>
        </authorList>
    </citation>
    <scope>NUCLEOTIDE SEQUENCE [LARGE SCALE GENOMIC DNA]</scope>
    <source>
        <strain evidence="4 5">ZS9-10</strain>
    </source>
</reference>
<gene>
    <name evidence="4" type="ORF">ORD21_15520</name>
</gene>
<dbReference type="Gene3D" id="3.90.180.10">
    <property type="entry name" value="Medium-chain alcohol dehydrogenases, catalytic domain"/>
    <property type="match status" value="1"/>
</dbReference>
<evidence type="ECO:0000256" key="2">
    <source>
        <dbReference type="SAM" id="MobiDB-lite"/>
    </source>
</evidence>
<evidence type="ECO:0000259" key="3">
    <source>
        <dbReference type="SMART" id="SM00829"/>
    </source>
</evidence>
<sequence length="339" mass="35472">MTSSNETVSREIQLAARPQGAPKDSDFTLVERQLGQPGEGEVLVRNLFLTVDPYMRGRMNDVKSYTPPFALNETMTGGAVGEVITSNADGLKAGDLVLHDAGWRTHALIPAKTARKVDLLPSISPSAYLGILGMPGLTAYAGLLEVAAFKEGDVVFVSGAAGAVGSVVGQIARLKGAGRVIGSAGSADKVAHLTEKLGFDTAFNYKDGPVSTLLKEAAPDGIDVYFDNVGGDHLEAALFAFNPFGRAALCGAISQYNATEPASAPRNLALAIGKQLTLKGFIVSSYSHLSAQFAKEVGGWIASGELHYDETVVEGIENMPGAFMGLLDGKNTGKMVVKL</sequence>
<dbReference type="InterPro" id="IPR013149">
    <property type="entry name" value="ADH-like_C"/>
</dbReference>
<dbReference type="Gene3D" id="3.40.50.720">
    <property type="entry name" value="NAD(P)-binding Rossmann-like Domain"/>
    <property type="match status" value="1"/>
</dbReference>
<dbReference type="InterPro" id="IPR020843">
    <property type="entry name" value="ER"/>
</dbReference>
<comment type="caution">
    <text evidence="4">The sequence shown here is derived from an EMBL/GenBank/DDBJ whole genome shotgun (WGS) entry which is preliminary data.</text>
</comment>
<evidence type="ECO:0000256" key="1">
    <source>
        <dbReference type="ARBA" id="ARBA00023002"/>
    </source>
</evidence>
<dbReference type="RefSeq" id="WP_317641356.1">
    <property type="nucleotide sequence ID" value="NZ_JAPMIV010000042.1"/>
</dbReference>
<dbReference type="InterPro" id="IPR036291">
    <property type="entry name" value="NAD(P)-bd_dom_sf"/>
</dbReference>
<dbReference type="SMART" id="SM00829">
    <property type="entry name" value="PKS_ER"/>
    <property type="match status" value="1"/>
</dbReference>
<dbReference type="InterPro" id="IPR045010">
    <property type="entry name" value="MDR_fam"/>
</dbReference>
<dbReference type="PANTHER" id="PTHR43205">
    <property type="entry name" value="PROSTAGLANDIN REDUCTASE"/>
    <property type="match status" value="1"/>
</dbReference>
<dbReference type="InterPro" id="IPR041694">
    <property type="entry name" value="ADH_N_2"/>
</dbReference>
<evidence type="ECO:0000313" key="4">
    <source>
        <dbReference type="EMBL" id="MDV6376007.1"/>
    </source>
</evidence>
<dbReference type="InterPro" id="IPR011032">
    <property type="entry name" value="GroES-like_sf"/>
</dbReference>
<keyword evidence="5" id="KW-1185">Reference proteome</keyword>
<dbReference type="CDD" id="cd05288">
    <property type="entry name" value="PGDH"/>
    <property type="match status" value="1"/>
</dbReference>
<keyword evidence="1" id="KW-0560">Oxidoreductase</keyword>
<proteinExistence type="predicted"/>
<dbReference type="SUPFAM" id="SSF51735">
    <property type="entry name" value="NAD(P)-binding Rossmann-fold domains"/>
    <property type="match status" value="1"/>
</dbReference>
<dbReference type="EMBL" id="JAPMIV010000042">
    <property type="protein sequence ID" value="MDV6376007.1"/>
    <property type="molecule type" value="Genomic_DNA"/>
</dbReference>
<organism evidence="4 5">
    <name type="scientific">Deinococcus arenicola</name>
    <dbReference type="NCBI Taxonomy" id="2994950"/>
    <lineage>
        <taxon>Bacteria</taxon>
        <taxon>Thermotogati</taxon>
        <taxon>Deinococcota</taxon>
        <taxon>Deinococci</taxon>
        <taxon>Deinococcales</taxon>
        <taxon>Deinococcaceae</taxon>
        <taxon>Deinococcus</taxon>
    </lineage>
</organism>
<feature type="domain" description="Enoyl reductase (ER)" evidence="3">
    <location>
        <begin position="20"/>
        <end position="337"/>
    </location>
</feature>
<accession>A0ABU4DU97</accession>
<dbReference type="PANTHER" id="PTHR43205:SF7">
    <property type="entry name" value="PROSTAGLANDIN REDUCTASE 1"/>
    <property type="match status" value="1"/>
</dbReference>
<dbReference type="SUPFAM" id="SSF50129">
    <property type="entry name" value="GroES-like"/>
    <property type="match status" value="1"/>
</dbReference>
<dbReference type="Proteomes" id="UP001276150">
    <property type="component" value="Unassembled WGS sequence"/>
</dbReference>
<feature type="region of interest" description="Disordered" evidence="2">
    <location>
        <begin position="1"/>
        <end position="24"/>
    </location>
</feature>
<protein>
    <submittedName>
        <fullName evidence="4">NADP-dependent oxidoreductase</fullName>
    </submittedName>
</protein>
<evidence type="ECO:0000313" key="5">
    <source>
        <dbReference type="Proteomes" id="UP001276150"/>
    </source>
</evidence>
<dbReference type="Pfam" id="PF00107">
    <property type="entry name" value="ADH_zinc_N"/>
    <property type="match status" value="1"/>
</dbReference>
<dbReference type="Pfam" id="PF16884">
    <property type="entry name" value="ADH_N_2"/>
    <property type="match status" value="1"/>
</dbReference>
<name>A0ABU4DU97_9DEIO</name>